<evidence type="ECO:0000256" key="2">
    <source>
        <dbReference type="SAM" id="Phobius"/>
    </source>
</evidence>
<dbReference type="EMBL" id="JADFTS010000008">
    <property type="protein sequence ID" value="KAF9594669.1"/>
    <property type="molecule type" value="Genomic_DNA"/>
</dbReference>
<dbReference type="GO" id="GO:0005737">
    <property type="term" value="C:cytoplasm"/>
    <property type="evidence" value="ECO:0007669"/>
    <property type="project" value="InterPro"/>
</dbReference>
<dbReference type="PANTHER" id="PTHR23090:SF9">
    <property type="entry name" value="GLUTAMINE-DEPENDENT NAD(+) SYNTHETASE"/>
    <property type="match status" value="1"/>
</dbReference>
<dbReference type="Gene3D" id="3.40.50.620">
    <property type="entry name" value="HUPs"/>
    <property type="match status" value="1"/>
</dbReference>
<reference evidence="3 4" key="1">
    <citation type="submission" date="2020-10" db="EMBL/GenBank/DDBJ databases">
        <title>The Coptis chinensis genome and diversification of protoberbering-type alkaloids.</title>
        <authorList>
            <person name="Wang B."/>
            <person name="Shu S."/>
            <person name="Song C."/>
            <person name="Liu Y."/>
        </authorList>
    </citation>
    <scope>NUCLEOTIDE SEQUENCE [LARGE SCALE GENOMIC DNA]</scope>
    <source>
        <strain evidence="3">HL-2020</strain>
        <tissue evidence="3">Leaf</tissue>
    </source>
</reference>
<name>A0A835LK86_9MAGN</name>
<dbReference type="InterPro" id="IPR014729">
    <property type="entry name" value="Rossmann-like_a/b/a_fold"/>
</dbReference>
<evidence type="ECO:0008006" key="5">
    <source>
        <dbReference type="Google" id="ProtNLM"/>
    </source>
</evidence>
<accession>A0A835LK86</accession>
<gene>
    <name evidence="3" type="ORF">IFM89_034352</name>
</gene>
<dbReference type="Proteomes" id="UP000631114">
    <property type="component" value="Unassembled WGS sequence"/>
</dbReference>
<dbReference type="GO" id="GO:0003952">
    <property type="term" value="F:NAD+ synthase (glutamine-hydrolyzing) activity"/>
    <property type="evidence" value="ECO:0007669"/>
    <property type="project" value="InterPro"/>
</dbReference>
<keyword evidence="1" id="KW-0436">Ligase</keyword>
<dbReference type="AlphaFoldDB" id="A0A835LK86"/>
<dbReference type="GO" id="GO:0004359">
    <property type="term" value="F:glutaminase activity"/>
    <property type="evidence" value="ECO:0007669"/>
    <property type="project" value="InterPro"/>
</dbReference>
<comment type="caution">
    <text evidence="3">The sequence shown here is derived from an EMBL/GenBank/DDBJ whole genome shotgun (WGS) entry which is preliminary data.</text>
</comment>
<keyword evidence="2" id="KW-1133">Transmembrane helix</keyword>
<dbReference type="PANTHER" id="PTHR23090">
    <property type="entry name" value="NH 3 /GLUTAMINE-DEPENDENT NAD + SYNTHETASE"/>
    <property type="match status" value="1"/>
</dbReference>
<dbReference type="GO" id="GO:0009435">
    <property type="term" value="P:NAD+ biosynthetic process"/>
    <property type="evidence" value="ECO:0007669"/>
    <property type="project" value="InterPro"/>
</dbReference>
<evidence type="ECO:0000313" key="4">
    <source>
        <dbReference type="Proteomes" id="UP000631114"/>
    </source>
</evidence>
<proteinExistence type="predicted"/>
<dbReference type="OrthoDB" id="2020662at2759"/>
<dbReference type="SUPFAM" id="SSF52402">
    <property type="entry name" value="Adenine nucleotide alpha hydrolases-like"/>
    <property type="match status" value="1"/>
</dbReference>
<evidence type="ECO:0000256" key="1">
    <source>
        <dbReference type="ARBA" id="ARBA00022598"/>
    </source>
</evidence>
<feature type="transmembrane region" description="Helical" evidence="2">
    <location>
        <begin position="44"/>
        <end position="68"/>
    </location>
</feature>
<keyword evidence="4" id="KW-1185">Reference proteome</keyword>
<protein>
    <recommendedName>
        <fullName evidence="5">Glutamine-dependent NAD(+) synthetase</fullName>
    </recommendedName>
</protein>
<dbReference type="InterPro" id="IPR003694">
    <property type="entry name" value="NAD_synthase"/>
</dbReference>
<evidence type="ECO:0000313" key="3">
    <source>
        <dbReference type="EMBL" id="KAF9594669.1"/>
    </source>
</evidence>
<organism evidence="3 4">
    <name type="scientific">Coptis chinensis</name>
    <dbReference type="NCBI Taxonomy" id="261450"/>
    <lineage>
        <taxon>Eukaryota</taxon>
        <taxon>Viridiplantae</taxon>
        <taxon>Streptophyta</taxon>
        <taxon>Embryophyta</taxon>
        <taxon>Tracheophyta</taxon>
        <taxon>Spermatophyta</taxon>
        <taxon>Magnoliopsida</taxon>
        <taxon>Ranunculales</taxon>
        <taxon>Ranunculaceae</taxon>
        <taxon>Coptidoideae</taxon>
        <taxon>Coptis</taxon>
    </lineage>
</organism>
<keyword evidence="2" id="KW-0472">Membrane</keyword>
<keyword evidence="2" id="KW-0812">Transmembrane</keyword>
<sequence>MTGSLILVDGCCCVVINWDVVAKGSQFFVKDVEVVVAQVDLDTISFYFTLSIFCYAYVLNLDSFLYYLRRSGAYGFLLPLSGGADSSSVATIVGCMCQLVVEGQLSVP</sequence>